<organism evidence="5 6">
    <name type="scientific">Allacma fusca</name>
    <dbReference type="NCBI Taxonomy" id="39272"/>
    <lineage>
        <taxon>Eukaryota</taxon>
        <taxon>Metazoa</taxon>
        <taxon>Ecdysozoa</taxon>
        <taxon>Arthropoda</taxon>
        <taxon>Hexapoda</taxon>
        <taxon>Collembola</taxon>
        <taxon>Symphypleona</taxon>
        <taxon>Sminthuridae</taxon>
        <taxon>Allacma</taxon>
    </lineage>
</organism>
<sequence length="601" mass="68644">MVEKIFRETLGLSDLPDFVDMDRNVSLVLSNTHFGEEYARALPPLVVPVGGMHCYLKKTDTPKSASALIINSLILLSGAACGLRQTALLIQHQHVKGENILFFWGITTYSHRISVWPLVEKLADLGHNVTFLSAHPPKALANPKVREVVPKSLKDFYKATFTDSDLLSLRYAGEVENLWYGIPHMAAGAYELLAKDQEFLDFYNNSKFDLVFVDSLYSEFAYGIAHKSKAQFAIFCTTAPYVWQYEALGMPLESSWLPDMQWHYPEDMNLLQRFLNTYRTIWWHLFRTGTYYPMVEKIFRETLGLSDLPDFVDMDRNVSLILSNTHFGEEYGRALPPLVVPVGGMHCYLEKVDTPKDLEIFMNNTGPNGFIYVSFGSAAELSKLPAQTRNAFFNAMESSKTKFLLKWSGEVPKEMPKNVFTVSWVPQQNVLSHPNIKGFITHGGLLGIQEAVCSAVPLIVMPIFAEQDFNANRVHNRRRGIKMEMTTLTQAELEQAISSLLTDPSYKKNMLRASKLFLDRPQKPLDLAVWWTEYVLRHGSVEEMKPLGIRQTWYQRRLIDVYITIFLLALLPLLGLTLLYRRFRNTSSPSKNNTNQEKKKN</sequence>
<evidence type="ECO:0000313" key="5">
    <source>
        <dbReference type="EMBL" id="CAG7837562.1"/>
    </source>
</evidence>
<keyword evidence="6" id="KW-1185">Reference proteome</keyword>
<evidence type="ECO:0000313" key="6">
    <source>
        <dbReference type="Proteomes" id="UP000708208"/>
    </source>
</evidence>
<keyword evidence="2" id="KW-0328">Glycosyltransferase</keyword>
<dbReference type="InterPro" id="IPR002213">
    <property type="entry name" value="UDP_glucos_trans"/>
</dbReference>
<dbReference type="Proteomes" id="UP000708208">
    <property type="component" value="Unassembled WGS sequence"/>
</dbReference>
<dbReference type="OrthoDB" id="5835829at2759"/>
<dbReference type="InterPro" id="IPR035595">
    <property type="entry name" value="UDP_glycos_trans_CS"/>
</dbReference>
<dbReference type="EMBL" id="CAJVCH010571455">
    <property type="protein sequence ID" value="CAG7837562.1"/>
    <property type="molecule type" value="Genomic_DNA"/>
</dbReference>
<evidence type="ECO:0000256" key="2">
    <source>
        <dbReference type="ARBA" id="ARBA00022676"/>
    </source>
</evidence>
<reference evidence="5" key="1">
    <citation type="submission" date="2021-06" db="EMBL/GenBank/DDBJ databases">
        <authorList>
            <person name="Hodson N. C."/>
            <person name="Mongue J. A."/>
            <person name="Jaron S. K."/>
        </authorList>
    </citation>
    <scope>NUCLEOTIDE SEQUENCE</scope>
</reference>
<accession>A0A8J2LVT4</accession>
<keyword evidence="3" id="KW-0808">Transferase</keyword>
<gene>
    <name evidence="5" type="ORF">AFUS01_LOCUS46655</name>
</gene>
<evidence type="ECO:0000256" key="1">
    <source>
        <dbReference type="ARBA" id="ARBA00009995"/>
    </source>
</evidence>
<name>A0A8J2LVT4_9HEXA</name>
<dbReference type="PANTHER" id="PTHR48043">
    <property type="entry name" value="EG:EG0003.4 PROTEIN-RELATED"/>
    <property type="match status" value="1"/>
</dbReference>
<keyword evidence="4" id="KW-0472">Membrane</keyword>
<dbReference type="Pfam" id="PF00201">
    <property type="entry name" value="UDPGT"/>
    <property type="match status" value="1"/>
</dbReference>
<dbReference type="GO" id="GO:0008194">
    <property type="term" value="F:UDP-glycosyltransferase activity"/>
    <property type="evidence" value="ECO:0007669"/>
    <property type="project" value="InterPro"/>
</dbReference>
<keyword evidence="4" id="KW-1133">Transmembrane helix</keyword>
<dbReference type="PANTHER" id="PTHR48043:SF159">
    <property type="entry name" value="EG:EG0003.4 PROTEIN-RELATED"/>
    <property type="match status" value="1"/>
</dbReference>
<comment type="similarity">
    <text evidence="1">Belongs to the UDP-glycosyltransferase family.</text>
</comment>
<evidence type="ECO:0008006" key="7">
    <source>
        <dbReference type="Google" id="ProtNLM"/>
    </source>
</evidence>
<dbReference type="FunFam" id="3.40.50.2000:FF:000021">
    <property type="entry name" value="UDP-glucuronosyltransferase"/>
    <property type="match status" value="1"/>
</dbReference>
<dbReference type="CDD" id="cd03784">
    <property type="entry name" value="GT1_Gtf-like"/>
    <property type="match status" value="1"/>
</dbReference>
<dbReference type="InterPro" id="IPR050271">
    <property type="entry name" value="UDP-glycosyltransferase"/>
</dbReference>
<comment type="caution">
    <text evidence="5">The sequence shown here is derived from an EMBL/GenBank/DDBJ whole genome shotgun (WGS) entry which is preliminary data.</text>
</comment>
<dbReference type="AlphaFoldDB" id="A0A8J2LVT4"/>
<evidence type="ECO:0000256" key="3">
    <source>
        <dbReference type="ARBA" id="ARBA00022679"/>
    </source>
</evidence>
<proteinExistence type="inferred from homology"/>
<evidence type="ECO:0000256" key="4">
    <source>
        <dbReference type="SAM" id="Phobius"/>
    </source>
</evidence>
<keyword evidence="4" id="KW-0812">Transmembrane</keyword>
<protein>
    <recommendedName>
        <fullName evidence="7">UDP-glycosyltransferases domain-containing protein</fullName>
    </recommendedName>
</protein>
<feature type="transmembrane region" description="Helical" evidence="4">
    <location>
        <begin position="561"/>
        <end position="580"/>
    </location>
</feature>
<dbReference type="PROSITE" id="PS00375">
    <property type="entry name" value="UDPGT"/>
    <property type="match status" value="1"/>
</dbReference>